<feature type="transmembrane region" description="Helical" evidence="8">
    <location>
        <begin position="171"/>
        <end position="192"/>
    </location>
</feature>
<feature type="region of interest" description="Disordered" evidence="7">
    <location>
        <begin position="715"/>
        <end position="743"/>
    </location>
</feature>
<dbReference type="EMBL" id="FNXB01000008">
    <property type="protein sequence ID" value="SEH69058.1"/>
    <property type="molecule type" value="Genomic_DNA"/>
</dbReference>
<evidence type="ECO:0000256" key="5">
    <source>
        <dbReference type="ARBA" id="ARBA00022989"/>
    </source>
</evidence>
<keyword evidence="9" id="KW-0732">Signal</keyword>
<feature type="signal peptide" evidence="9">
    <location>
        <begin position="1"/>
        <end position="26"/>
    </location>
</feature>
<dbReference type="Gene3D" id="1.10.287.1260">
    <property type="match status" value="1"/>
</dbReference>
<keyword evidence="15" id="KW-1185">Reference proteome</keyword>
<dbReference type="InterPro" id="IPR011014">
    <property type="entry name" value="MscS_channel_TM-2"/>
</dbReference>
<evidence type="ECO:0000259" key="10">
    <source>
        <dbReference type="Pfam" id="PF00924"/>
    </source>
</evidence>
<feature type="transmembrane region" description="Helical" evidence="8">
    <location>
        <begin position="356"/>
        <end position="374"/>
    </location>
</feature>
<feature type="transmembrane region" description="Helical" evidence="8">
    <location>
        <begin position="327"/>
        <end position="344"/>
    </location>
</feature>
<evidence type="ECO:0000313" key="14">
    <source>
        <dbReference type="Proteomes" id="UP000183063"/>
    </source>
</evidence>
<evidence type="ECO:0000313" key="12">
    <source>
        <dbReference type="EMBL" id="SEH69058.1"/>
    </source>
</evidence>
<dbReference type="InterPro" id="IPR045276">
    <property type="entry name" value="YbiO_bact"/>
</dbReference>
<protein>
    <submittedName>
        <fullName evidence="12">Putative MscS family protein YkuT</fullName>
    </submittedName>
    <submittedName>
        <fullName evidence="13">Small-conductance mechanosensitive channel</fullName>
    </submittedName>
</protein>
<feature type="transmembrane region" description="Helical" evidence="8">
    <location>
        <begin position="280"/>
        <end position="301"/>
    </location>
</feature>
<evidence type="ECO:0000256" key="8">
    <source>
        <dbReference type="SAM" id="Phobius"/>
    </source>
</evidence>
<reference evidence="12" key="1">
    <citation type="submission" date="2016-10" db="EMBL/GenBank/DDBJ databases">
        <authorList>
            <person name="de Groot N.N."/>
        </authorList>
    </citation>
    <scope>NUCLEOTIDE SEQUENCE [LARGE SCALE GENOMIC DNA]</scope>
    <source>
        <strain evidence="12">CCBAU85039</strain>
    </source>
</reference>
<dbReference type="GO" id="GO:0005886">
    <property type="term" value="C:plasma membrane"/>
    <property type="evidence" value="ECO:0007669"/>
    <property type="project" value="UniProtKB-SubCell"/>
</dbReference>
<dbReference type="InterPro" id="IPR049142">
    <property type="entry name" value="MS_channel_1st"/>
</dbReference>
<keyword evidence="3" id="KW-1003">Cell membrane</keyword>
<keyword evidence="4 8" id="KW-0812">Transmembrane</keyword>
<feature type="transmembrane region" description="Helical" evidence="8">
    <location>
        <begin position="497"/>
        <end position="516"/>
    </location>
</feature>
<dbReference type="PANTHER" id="PTHR30460">
    <property type="entry name" value="MODERATE CONDUCTANCE MECHANOSENSITIVE CHANNEL YBIO"/>
    <property type="match status" value="1"/>
</dbReference>
<dbReference type="GO" id="GO:0008381">
    <property type="term" value="F:mechanosensitive monoatomic ion channel activity"/>
    <property type="evidence" value="ECO:0007669"/>
    <property type="project" value="InterPro"/>
</dbReference>
<dbReference type="InterPro" id="IPR023408">
    <property type="entry name" value="MscS_beta-dom_sf"/>
</dbReference>
<dbReference type="Proteomes" id="UP000198939">
    <property type="component" value="Unassembled WGS sequence"/>
</dbReference>
<dbReference type="OrthoDB" id="9814206at2"/>
<dbReference type="Pfam" id="PF00924">
    <property type="entry name" value="MS_channel_2nd"/>
    <property type="match status" value="1"/>
</dbReference>
<evidence type="ECO:0000256" key="4">
    <source>
        <dbReference type="ARBA" id="ARBA00022692"/>
    </source>
</evidence>
<feature type="transmembrane region" description="Helical" evidence="8">
    <location>
        <begin position="133"/>
        <end position="151"/>
    </location>
</feature>
<feature type="transmembrane region" description="Helical" evidence="8">
    <location>
        <begin position="404"/>
        <end position="422"/>
    </location>
</feature>
<name>A0A1H8I504_9HYPH</name>
<dbReference type="Gene3D" id="3.30.70.100">
    <property type="match status" value="1"/>
</dbReference>
<feature type="compositionally biased region" description="Polar residues" evidence="7">
    <location>
        <begin position="722"/>
        <end position="733"/>
    </location>
</feature>
<dbReference type="STRING" id="501024.RTCCBAU85039_1797"/>
<dbReference type="AlphaFoldDB" id="A0A1H8I504"/>
<evidence type="ECO:0000256" key="9">
    <source>
        <dbReference type="SAM" id="SignalP"/>
    </source>
</evidence>
<dbReference type="InterPro" id="IPR006685">
    <property type="entry name" value="MscS_channel_2nd"/>
</dbReference>
<dbReference type="PANTHER" id="PTHR30460:SF0">
    <property type="entry name" value="MODERATE CONDUCTANCE MECHANOSENSITIVE CHANNEL YBIO"/>
    <property type="match status" value="1"/>
</dbReference>
<reference evidence="13 15" key="2">
    <citation type="submission" date="2016-10" db="EMBL/GenBank/DDBJ databases">
        <authorList>
            <person name="Varghese N."/>
            <person name="Submissions S."/>
        </authorList>
    </citation>
    <scope>NUCLEOTIDE SEQUENCE [LARGE SCALE GENOMIC DNA]</scope>
    <source>
        <strain evidence="13 15">CGMCC 1.7071</strain>
    </source>
</reference>
<keyword evidence="6 8" id="KW-0472">Membrane</keyword>
<sequence length="743" mass="80942">MRASFLEKMLLCLYFLLLVAPASSYAQTVQGSPPSSTVTLSKEQLEQLVDEVSNAVIRRLAEKPIAQAPESHPPVLPEKSASILEQDLGTGTSRFFHRLVAVVTALPQLPPVFSSAFDQLDAANSGGRDAGDFLLLVLFTAGTAIFLQFVVIKFGDRVLSHRLSAEEAPTLVTVCLAALVNILAFGTAWVVCDLAKGTWFAGAGTQASVGNLLLNVVLELSFYVQVIAIWFRPRRPALRIVELDDDTNRATSCFLVMNITANALRKWILVPMAAGVSSEAIAAGLLINALLFAAILTWSAIHWRRAIGKLIVTSLGWWKSGEERERIVDGWLIVGLPLIILRTFVDAYGGVQGHHVEMTAINVVVGVILAESLFKFSQRRFAARTAAGSGEAPSPRLSGILMRAARLVIITSAIVYLLHIWLGEALGIFTTAQWSNWKDALVRAGVVALGAYITWEAMRFIVDKYMATATLPPQTADARISASERTRASRIRTLMPVVRVSLSVLIIVVTVLMILSELGINTAPLIASASIFGLALSFGSQSLVRDVVSGIFYLADDAFRVGEYIDCNKVRGTVEGFTLRSVRLRHQSGQLHTVPFGQLGQITNFSRDWSTVKFQLNFARHTDLERLRKITKSVGVELMDSPDYKDAILEPLKLKGISDITENALVVSFKLVIRVDSASGIDADAKWRILEACRREGIELSSSLPSSAQLKLDLPDDRSMAVATQQPSETDVTPVSGRPRAPS</sequence>
<proteinExistence type="inferred from homology"/>
<dbReference type="Proteomes" id="UP000183063">
    <property type="component" value="Unassembled WGS sequence"/>
</dbReference>
<evidence type="ECO:0000256" key="3">
    <source>
        <dbReference type="ARBA" id="ARBA00022475"/>
    </source>
</evidence>
<feature type="transmembrane region" description="Helical" evidence="8">
    <location>
        <begin position="212"/>
        <end position="231"/>
    </location>
</feature>
<gene>
    <name evidence="12" type="primary">ykuT_1</name>
    <name evidence="12" type="ORF">RTCCBAU85039_1797</name>
    <name evidence="13" type="ORF">SAMN05216228_10067</name>
</gene>
<reference evidence="14" key="3">
    <citation type="submission" date="2016-10" db="EMBL/GenBank/DDBJ databases">
        <authorList>
            <person name="Wibberg D."/>
        </authorList>
    </citation>
    <scope>NUCLEOTIDE SEQUENCE [LARGE SCALE GENOMIC DNA]</scope>
</reference>
<feature type="chain" id="PRO_5030029526" evidence="9">
    <location>
        <begin position="27"/>
        <end position="743"/>
    </location>
</feature>
<evidence type="ECO:0000256" key="1">
    <source>
        <dbReference type="ARBA" id="ARBA00004651"/>
    </source>
</evidence>
<organism evidence="12 14">
    <name type="scientific">Rhizobium tibeticum</name>
    <dbReference type="NCBI Taxonomy" id="501024"/>
    <lineage>
        <taxon>Bacteria</taxon>
        <taxon>Pseudomonadati</taxon>
        <taxon>Pseudomonadota</taxon>
        <taxon>Alphaproteobacteria</taxon>
        <taxon>Hyphomicrobiales</taxon>
        <taxon>Rhizobiaceae</taxon>
        <taxon>Rhizobium/Agrobacterium group</taxon>
        <taxon>Rhizobium</taxon>
    </lineage>
</organism>
<feature type="domain" description="Mechanosensitive ion channel MscS" evidence="10">
    <location>
        <begin position="543"/>
        <end position="607"/>
    </location>
</feature>
<evidence type="ECO:0000259" key="11">
    <source>
        <dbReference type="Pfam" id="PF21088"/>
    </source>
</evidence>
<dbReference type="Pfam" id="PF21088">
    <property type="entry name" value="MS_channel_1st"/>
    <property type="match status" value="1"/>
</dbReference>
<feature type="transmembrane region" description="Helical" evidence="8">
    <location>
        <begin position="442"/>
        <end position="462"/>
    </location>
</feature>
<dbReference type="EMBL" id="FOCV01000006">
    <property type="protein sequence ID" value="SEN63444.1"/>
    <property type="molecule type" value="Genomic_DNA"/>
</dbReference>
<evidence type="ECO:0000256" key="6">
    <source>
        <dbReference type="ARBA" id="ARBA00023136"/>
    </source>
</evidence>
<evidence type="ECO:0000256" key="2">
    <source>
        <dbReference type="ARBA" id="ARBA00008017"/>
    </source>
</evidence>
<dbReference type="SUPFAM" id="SSF50182">
    <property type="entry name" value="Sm-like ribonucleoproteins"/>
    <property type="match status" value="1"/>
</dbReference>
<evidence type="ECO:0000313" key="13">
    <source>
        <dbReference type="EMBL" id="SEN63444.1"/>
    </source>
</evidence>
<feature type="domain" description="Mechanosensitive ion channel transmembrane helices 2/3" evidence="11">
    <location>
        <begin position="502"/>
        <end position="541"/>
    </location>
</feature>
<dbReference type="InterPro" id="IPR010920">
    <property type="entry name" value="LSM_dom_sf"/>
</dbReference>
<dbReference type="SUPFAM" id="SSF82861">
    <property type="entry name" value="Mechanosensitive channel protein MscS (YggB), transmembrane region"/>
    <property type="match status" value="1"/>
</dbReference>
<evidence type="ECO:0000256" key="7">
    <source>
        <dbReference type="SAM" id="MobiDB-lite"/>
    </source>
</evidence>
<keyword evidence="5 8" id="KW-1133">Transmembrane helix</keyword>
<comment type="similarity">
    <text evidence="2">Belongs to the MscS (TC 1.A.23) family.</text>
</comment>
<dbReference type="Gene3D" id="2.30.30.60">
    <property type="match status" value="1"/>
</dbReference>
<accession>A0A1H8I504</accession>
<comment type="subcellular location">
    <subcellularLocation>
        <location evidence="1">Cell membrane</location>
        <topology evidence="1">Multi-pass membrane protein</topology>
    </subcellularLocation>
</comment>
<evidence type="ECO:0000313" key="15">
    <source>
        <dbReference type="Proteomes" id="UP000198939"/>
    </source>
</evidence>